<evidence type="ECO:0000313" key="3">
    <source>
        <dbReference type="Proteomes" id="UP000187735"/>
    </source>
</evidence>
<keyword evidence="1" id="KW-1133">Transmembrane helix</keyword>
<gene>
    <name evidence="2" type="ORF">Fuma_06507</name>
</gene>
<keyword evidence="3" id="KW-1185">Reference proteome</keyword>
<sequence>MKPLSSRTLIACIAVTTTVVTASTLPLGVAGEWTWTRHVWFQGAYDLADRIAPAVLVGLFYYVVAAWGRRRIVAWIAESQGDDANVTDDSESALQAFSGDTAFADNGEGTRRPLPAGGLIKLSGLYMVLMAAAYCWLLAAQHSAPMIHRDVKPLWVLYDPGSSGYFLEAAFHMDSVDAFLEEYEERMQQGDVLHVGTHPPGLFLLAKACLTACESSPLMVTCLETIRSQTQADAFRYVESEARFGPKLLPTQLAALQLLSLLSTLAVVLTIIPLAVLSNWLVGRQTAWMVTCLWPTLPCLAIFLPKSDLLFPLTCTIVLALAVPLRSHWKSGACAVLAGMTLFVGLTLSLAHLPVIALLGAYVAFHAIRTRGAALLADASRMILMLATTVVAALIFSRWANCDIFGIWKWNLTNHEAFYGQHSRTYGKWLLVNPAELAFAVGLPVFVAAVLAFRHSAVALIRRHSAGLKSAEAFCAAAMVTIAVLWLSGKNQGEAARLWCFLTPWLLIAVGLWLRHQPRPDQSSQWQRLLLVQLLLCLVVVSQVSGFLF</sequence>
<feature type="transmembrane region" description="Helical" evidence="1">
    <location>
        <begin position="437"/>
        <end position="461"/>
    </location>
</feature>
<organism evidence="2 3">
    <name type="scientific">Fuerstiella marisgermanici</name>
    <dbReference type="NCBI Taxonomy" id="1891926"/>
    <lineage>
        <taxon>Bacteria</taxon>
        <taxon>Pseudomonadati</taxon>
        <taxon>Planctomycetota</taxon>
        <taxon>Planctomycetia</taxon>
        <taxon>Planctomycetales</taxon>
        <taxon>Planctomycetaceae</taxon>
        <taxon>Fuerstiella</taxon>
    </lineage>
</organism>
<keyword evidence="1" id="KW-0812">Transmembrane</keyword>
<name>A0A1P8WS02_9PLAN</name>
<dbReference type="STRING" id="1891926.Fuma_06507"/>
<feature type="transmembrane region" description="Helical" evidence="1">
    <location>
        <begin position="119"/>
        <end position="139"/>
    </location>
</feature>
<dbReference type="KEGG" id="fmr:Fuma_06507"/>
<feature type="transmembrane region" description="Helical" evidence="1">
    <location>
        <begin position="473"/>
        <end position="489"/>
    </location>
</feature>
<dbReference type="AlphaFoldDB" id="A0A1P8WS02"/>
<keyword evidence="1" id="KW-0472">Membrane</keyword>
<evidence type="ECO:0000256" key="1">
    <source>
        <dbReference type="SAM" id="Phobius"/>
    </source>
</evidence>
<dbReference type="Proteomes" id="UP000187735">
    <property type="component" value="Chromosome"/>
</dbReference>
<evidence type="ECO:0000313" key="2">
    <source>
        <dbReference type="EMBL" id="APZ96833.1"/>
    </source>
</evidence>
<feature type="transmembrane region" description="Helical" evidence="1">
    <location>
        <begin position="526"/>
        <end position="548"/>
    </location>
</feature>
<feature type="transmembrane region" description="Helical" evidence="1">
    <location>
        <begin position="335"/>
        <end position="361"/>
    </location>
</feature>
<feature type="transmembrane region" description="Helical" evidence="1">
    <location>
        <begin position="495"/>
        <end position="514"/>
    </location>
</feature>
<feature type="transmembrane region" description="Helical" evidence="1">
    <location>
        <begin position="287"/>
        <end position="304"/>
    </location>
</feature>
<proteinExistence type="predicted"/>
<feature type="transmembrane region" description="Helical" evidence="1">
    <location>
        <begin position="309"/>
        <end position="329"/>
    </location>
</feature>
<reference evidence="2 3" key="1">
    <citation type="journal article" date="2016" name="Front. Microbiol.">
        <title>Fuerstia marisgermanicae gen. nov., sp. nov., an Unusual Member of the Phylum Planctomycetes from the German Wadden Sea.</title>
        <authorList>
            <person name="Kohn T."/>
            <person name="Heuer A."/>
            <person name="Jogler M."/>
            <person name="Vollmers J."/>
            <person name="Boedeker C."/>
            <person name="Bunk B."/>
            <person name="Rast P."/>
            <person name="Borchert D."/>
            <person name="Glockner I."/>
            <person name="Freese H.M."/>
            <person name="Klenk H.P."/>
            <person name="Overmann J."/>
            <person name="Kaster A.K."/>
            <person name="Rohde M."/>
            <person name="Wiegand S."/>
            <person name="Jogler C."/>
        </authorList>
    </citation>
    <scope>NUCLEOTIDE SEQUENCE [LARGE SCALE GENOMIC DNA]</scope>
    <source>
        <strain evidence="2 3">NH11</strain>
    </source>
</reference>
<evidence type="ECO:0008006" key="4">
    <source>
        <dbReference type="Google" id="ProtNLM"/>
    </source>
</evidence>
<feature type="transmembrane region" description="Helical" evidence="1">
    <location>
        <begin position="253"/>
        <end position="275"/>
    </location>
</feature>
<feature type="transmembrane region" description="Helical" evidence="1">
    <location>
        <begin position="382"/>
        <end position="400"/>
    </location>
</feature>
<accession>A0A1P8WS02</accession>
<dbReference type="EMBL" id="CP017641">
    <property type="protein sequence ID" value="APZ96833.1"/>
    <property type="molecule type" value="Genomic_DNA"/>
</dbReference>
<protein>
    <recommendedName>
        <fullName evidence="4">Glycosyltransferase RgtA/B/C/D-like domain-containing protein</fullName>
    </recommendedName>
</protein>